<evidence type="ECO:0000313" key="4">
    <source>
        <dbReference type="EMBL" id="TKR89397.1"/>
    </source>
</evidence>
<feature type="compositionally biased region" description="Basic and acidic residues" evidence="3">
    <location>
        <begin position="193"/>
        <end position="206"/>
    </location>
</feature>
<gene>
    <name evidence="4" type="ORF">L596_013505</name>
</gene>
<dbReference type="Proteomes" id="UP000298663">
    <property type="component" value="Unassembled WGS sequence"/>
</dbReference>
<feature type="compositionally biased region" description="Basic and acidic residues" evidence="3">
    <location>
        <begin position="223"/>
        <end position="250"/>
    </location>
</feature>
<dbReference type="OrthoDB" id="6718861at2759"/>
<evidence type="ECO:0000256" key="2">
    <source>
        <dbReference type="ARBA" id="ARBA00023002"/>
    </source>
</evidence>
<keyword evidence="5" id="KW-1185">Reference proteome</keyword>
<dbReference type="EMBL" id="AZBU02000003">
    <property type="protein sequence ID" value="TKR89397.1"/>
    <property type="molecule type" value="Genomic_DNA"/>
</dbReference>
<dbReference type="InterPro" id="IPR033524">
    <property type="entry name" value="Glu/Leu/Phe/Val_DH_AS"/>
</dbReference>
<evidence type="ECO:0000256" key="1">
    <source>
        <dbReference type="ARBA" id="ARBA00006382"/>
    </source>
</evidence>
<name>A0A4U5P0C8_STECR</name>
<keyword evidence="2" id="KW-0560">Oxidoreductase</keyword>
<evidence type="ECO:0000313" key="5">
    <source>
        <dbReference type="Proteomes" id="UP000298663"/>
    </source>
</evidence>
<dbReference type="STRING" id="34508.A0A4U5P0C8"/>
<dbReference type="AlphaFoldDB" id="A0A4U5P0C8"/>
<reference evidence="4 5" key="2">
    <citation type="journal article" date="2019" name="G3 (Bethesda)">
        <title>Hybrid Assembly of the Genome of the Entomopathogenic Nematode Steinernema carpocapsae Identifies the X-Chromosome.</title>
        <authorList>
            <person name="Serra L."/>
            <person name="Macchietto M."/>
            <person name="Macias-Munoz A."/>
            <person name="McGill C.J."/>
            <person name="Rodriguez I.M."/>
            <person name="Rodriguez B."/>
            <person name="Murad R."/>
            <person name="Mortazavi A."/>
        </authorList>
    </citation>
    <scope>NUCLEOTIDE SEQUENCE [LARGE SCALE GENOMIC DNA]</scope>
    <source>
        <strain evidence="4 5">ALL</strain>
    </source>
</reference>
<comment type="similarity">
    <text evidence="1">Belongs to the Glu/Leu/Phe/Val dehydrogenases family.</text>
</comment>
<feature type="region of interest" description="Disordered" evidence="3">
    <location>
        <begin position="176"/>
        <end position="324"/>
    </location>
</feature>
<reference evidence="4 5" key="1">
    <citation type="journal article" date="2015" name="Genome Biol.">
        <title>Comparative genomics of Steinernema reveals deeply conserved gene regulatory networks.</title>
        <authorList>
            <person name="Dillman A.R."/>
            <person name="Macchietto M."/>
            <person name="Porter C.F."/>
            <person name="Rogers A."/>
            <person name="Williams B."/>
            <person name="Antoshechkin I."/>
            <person name="Lee M.M."/>
            <person name="Goodwin Z."/>
            <person name="Lu X."/>
            <person name="Lewis E.E."/>
            <person name="Goodrich-Blair H."/>
            <person name="Stock S.P."/>
            <person name="Adams B.J."/>
            <person name="Sternberg P.W."/>
            <person name="Mortazavi A."/>
        </authorList>
    </citation>
    <scope>NUCLEOTIDE SEQUENCE [LARGE SCALE GENOMIC DNA]</scope>
    <source>
        <strain evidence="4 5">ALL</strain>
    </source>
</reference>
<dbReference type="InterPro" id="IPR046346">
    <property type="entry name" value="Aminoacid_DH-like_N_sf"/>
</dbReference>
<dbReference type="Gene3D" id="1.10.287.140">
    <property type="match status" value="1"/>
</dbReference>
<protein>
    <submittedName>
        <fullName evidence="4">Uncharacterized protein</fullName>
    </submittedName>
</protein>
<evidence type="ECO:0000256" key="3">
    <source>
        <dbReference type="SAM" id="MobiDB-lite"/>
    </source>
</evidence>
<comment type="caution">
    <text evidence="4">The sequence shown here is derived from an EMBL/GenBank/DDBJ whole genome shotgun (WGS) entry which is preliminary data.</text>
</comment>
<dbReference type="PROSITE" id="PS00074">
    <property type="entry name" value="GLFV_DEHYDROGENASE"/>
    <property type="match status" value="1"/>
</dbReference>
<dbReference type="GO" id="GO:0016491">
    <property type="term" value="F:oxidoreductase activity"/>
    <property type="evidence" value="ECO:0007669"/>
    <property type="project" value="UniProtKB-KW"/>
</dbReference>
<organism evidence="4 5">
    <name type="scientific">Steinernema carpocapsae</name>
    <name type="common">Entomopathogenic nematode</name>
    <dbReference type="NCBI Taxonomy" id="34508"/>
    <lineage>
        <taxon>Eukaryota</taxon>
        <taxon>Metazoa</taxon>
        <taxon>Ecdysozoa</taxon>
        <taxon>Nematoda</taxon>
        <taxon>Chromadorea</taxon>
        <taxon>Rhabditida</taxon>
        <taxon>Tylenchina</taxon>
        <taxon>Panagrolaimomorpha</taxon>
        <taxon>Strongyloidoidea</taxon>
        <taxon>Steinernematidae</taxon>
        <taxon>Steinernema</taxon>
    </lineage>
</organism>
<accession>A0A4U5P0C8</accession>
<dbReference type="SUPFAM" id="SSF53223">
    <property type="entry name" value="Aminoacid dehydrogenase-like, N-terminal domain"/>
    <property type="match status" value="1"/>
</dbReference>
<feature type="compositionally biased region" description="Polar residues" evidence="3">
    <location>
        <begin position="315"/>
        <end position="324"/>
    </location>
</feature>
<proteinExistence type="inferred from homology"/>
<sequence length="324" mass="35895">MERFPDIFCQRRLQNAYKDFLNHPVNLICNHITRFISSFSEFCERSGATMLSSLVRSGARAPAALRSSRRLLSTPSEVLDAHEQINDSEKPMDEQVNPSFFQMVDHYFDKGSAVIAPKLVSELKSNSMSKEDKKHLVHGILRAIKPVNKILYNVPDPARERRLRDCRSVACATLGAPDTDEGRDPLLAGRVRGRSEGPQRPDDLQVRSRAAVDVPFGGAKGGVKIDPKQYNGLRDREDHAPDLSRRRASWDPESTSPRLTWEPASARWLGSRTPTSKRPAMKIATLTPASPENRLSPEESTAACPPPGEACGRASRSSSTTPNT</sequence>